<keyword evidence="1" id="KW-0949">S-adenosyl-L-methionine</keyword>
<dbReference type="InterPro" id="IPR058240">
    <property type="entry name" value="rSAM_sf"/>
</dbReference>
<dbReference type="SUPFAM" id="SSF102114">
    <property type="entry name" value="Radical SAM enzymes"/>
    <property type="match status" value="1"/>
</dbReference>
<evidence type="ECO:0000313" key="6">
    <source>
        <dbReference type="EMBL" id="MFM9414426.1"/>
    </source>
</evidence>
<dbReference type="SFLD" id="SFLDG01216">
    <property type="entry name" value="thioether_bond_formation_requi"/>
    <property type="match status" value="1"/>
</dbReference>
<evidence type="ECO:0000256" key="3">
    <source>
        <dbReference type="ARBA" id="ARBA00023004"/>
    </source>
</evidence>
<dbReference type="CDD" id="cd01335">
    <property type="entry name" value="Radical_SAM"/>
    <property type="match status" value="1"/>
</dbReference>
<comment type="caution">
    <text evidence="6">The sequence shown here is derived from an EMBL/GenBank/DDBJ whole genome shotgun (WGS) entry which is preliminary data.</text>
</comment>
<keyword evidence="3" id="KW-0408">Iron</keyword>
<keyword evidence="2" id="KW-0479">Metal-binding</keyword>
<name>A0ABW9H0Q0_9FIRM</name>
<evidence type="ECO:0000256" key="4">
    <source>
        <dbReference type="ARBA" id="ARBA00023014"/>
    </source>
</evidence>
<dbReference type="SFLD" id="SFLDF00315">
    <property type="entry name" value="antilisterial_bacteriocin_subt"/>
    <property type="match status" value="1"/>
</dbReference>
<dbReference type="InterPro" id="IPR013785">
    <property type="entry name" value="Aldolase_TIM"/>
</dbReference>
<dbReference type="SMART" id="SM00729">
    <property type="entry name" value="Elp3"/>
    <property type="match status" value="1"/>
</dbReference>
<dbReference type="PROSITE" id="PS51918">
    <property type="entry name" value="RADICAL_SAM"/>
    <property type="match status" value="1"/>
</dbReference>
<dbReference type="Proteomes" id="UP001631949">
    <property type="component" value="Unassembled WGS sequence"/>
</dbReference>
<evidence type="ECO:0000259" key="5">
    <source>
        <dbReference type="PROSITE" id="PS51918"/>
    </source>
</evidence>
<sequence>MYLKAKNIKAIEKQKNANILVVENRYEKMGESLYRINNDATNIILWLDGNHTFDEIAKKMCDNNTSLIEEAKINLNEFLNSLILNYGIVIDRLENPRYDEIRVLGNGKTQYPSAISIEITHTCNVKCLHCYGEYSCYNKFKDNTESIFKVLEDARRSGTRVVEFTGGEVTCHPRFLDILDKAYSLNYHLVSILSNGTNWNEDLFNEIYKNRDKTVVQIDLHGDNDDYINWFMGSRIKNISNIIKRNIVRIHKMGIYMRIVTMITPNNIDQLENIADWIHENGIETYGLSSIIPMGRAALKDNNNLLLKTKEDSEKLNEVISKINNKYGYGFLYQVKDGDPNVKNCGAFTRNPSITPEGDIKFCAMDDQTLIKSFGNVFNTDIGKLYTENYKILDLIRNIEAPSYVNSECENCEKKFFCSECIIRGLIGAKEIGVENCAWFNNKLNDEFRRLLI</sequence>
<accession>A0ABW9H0Q0</accession>
<evidence type="ECO:0000313" key="7">
    <source>
        <dbReference type="Proteomes" id="UP001631949"/>
    </source>
</evidence>
<proteinExistence type="predicted"/>
<dbReference type="PANTHER" id="PTHR11228">
    <property type="entry name" value="RADICAL SAM DOMAIN PROTEIN"/>
    <property type="match status" value="1"/>
</dbReference>
<keyword evidence="7" id="KW-1185">Reference proteome</keyword>
<dbReference type="InterPro" id="IPR007197">
    <property type="entry name" value="rSAM"/>
</dbReference>
<dbReference type="SFLD" id="SFLDG01067">
    <property type="entry name" value="SPASM/twitch_domain_containing"/>
    <property type="match status" value="1"/>
</dbReference>
<dbReference type="InterPro" id="IPR006638">
    <property type="entry name" value="Elp3/MiaA/NifB-like_rSAM"/>
</dbReference>
<dbReference type="Gene3D" id="3.20.20.70">
    <property type="entry name" value="Aldolase class I"/>
    <property type="match status" value="1"/>
</dbReference>
<dbReference type="Pfam" id="PF04055">
    <property type="entry name" value="Radical_SAM"/>
    <property type="match status" value="1"/>
</dbReference>
<dbReference type="SFLD" id="SFLDG01386">
    <property type="entry name" value="main_SPASM_domain-containing"/>
    <property type="match status" value="1"/>
</dbReference>
<keyword evidence="4" id="KW-0411">Iron-sulfur</keyword>
<reference evidence="6 7" key="1">
    <citation type="journal article" date="2016" name="Int. J. Syst. Evol. Microbiol.">
        <title>Peptococcus simiae sp. nov., isolated from rhesus macaque faeces and emended description of the genus Peptococcus.</title>
        <authorList>
            <person name="Shkoporov A.N."/>
            <person name="Efimov B.A."/>
            <person name="Kondova I."/>
            <person name="Ouwerling B."/>
            <person name="Chaplin A.V."/>
            <person name="Shcherbakova V.A."/>
            <person name="Langermans J.A.M."/>
        </authorList>
    </citation>
    <scope>NUCLEOTIDE SEQUENCE [LARGE SCALE GENOMIC DNA]</scope>
    <source>
        <strain evidence="6 7">M108</strain>
    </source>
</reference>
<dbReference type="RefSeq" id="WP_408978039.1">
    <property type="nucleotide sequence ID" value="NZ_JBJUVG010000017.1"/>
</dbReference>
<evidence type="ECO:0000256" key="1">
    <source>
        <dbReference type="ARBA" id="ARBA00022691"/>
    </source>
</evidence>
<dbReference type="PANTHER" id="PTHR11228:SF7">
    <property type="entry name" value="PQQA PEPTIDE CYCLASE"/>
    <property type="match status" value="1"/>
</dbReference>
<organism evidence="6 7">
    <name type="scientific">Peptococcus simiae</name>
    <dbReference type="NCBI Taxonomy" id="1643805"/>
    <lineage>
        <taxon>Bacteria</taxon>
        <taxon>Bacillati</taxon>
        <taxon>Bacillota</taxon>
        <taxon>Clostridia</taxon>
        <taxon>Eubacteriales</taxon>
        <taxon>Peptococcaceae</taxon>
        <taxon>Peptococcus</taxon>
    </lineage>
</organism>
<evidence type="ECO:0000256" key="2">
    <source>
        <dbReference type="ARBA" id="ARBA00022723"/>
    </source>
</evidence>
<feature type="domain" description="Radical SAM core" evidence="5">
    <location>
        <begin position="109"/>
        <end position="326"/>
    </location>
</feature>
<gene>
    <name evidence="6" type="ORF">ACKQTC_08610</name>
</gene>
<dbReference type="SFLD" id="SFLDS00029">
    <property type="entry name" value="Radical_SAM"/>
    <property type="match status" value="1"/>
</dbReference>
<protein>
    <submittedName>
        <fullName evidence="6">Radical SAM/SPASM domain-containing protein</fullName>
    </submittedName>
</protein>
<dbReference type="InterPro" id="IPR050377">
    <property type="entry name" value="Radical_SAM_PqqE_MftC-like"/>
</dbReference>
<dbReference type="EMBL" id="JBJUVG010000017">
    <property type="protein sequence ID" value="MFM9414426.1"/>
    <property type="molecule type" value="Genomic_DNA"/>
</dbReference>